<evidence type="ECO:0000313" key="2">
    <source>
        <dbReference type="EMBL" id="KAJ3221000.1"/>
    </source>
</evidence>
<sequence>MGNNSSKVARKYPSSIPKKPVPTNPIINPTLNATQTVTDVHQTKATQKDSDQQKDVKPQRPITQYYTPQMKEESKIFKENKLLEDQINSFNLKPKYENIREDNEGRVMLNIVKRRTRNERITELSKQERISQNNFKLNVNAFSDFLNKLKNLKYGNFIMVIG</sequence>
<keyword evidence="3" id="KW-1185">Reference proteome</keyword>
<dbReference type="AlphaFoldDB" id="A0AAD5Y0N1"/>
<dbReference type="Proteomes" id="UP001211065">
    <property type="component" value="Unassembled WGS sequence"/>
</dbReference>
<evidence type="ECO:0000256" key="1">
    <source>
        <dbReference type="SAM" id="MobiDB-lite"/>
    </source>
</evidence>
<reference evidence="2" key="1">
    <citation type="submission" date="2020-05" db="EMBL/GenBank/DDBJ databases">
        <title>Phylogenomic resolution of chytrid fungi.</title>
        <authorList>
            <person name="Stajich J.E."/>
            <person name="Amses K."/>
            <person name="Simmons R."/>
            <person name="Seto K."/>
            <person name="Myers J."/>
            <person name="Bonds A."/>
            <person name="Quandt C.A."/>
            <person name="Barry K."/>
            <person name="Liu P."/>
            <person name="Grigoriev I."/>
            <person name="Longcore J.E."/>
            <person name="James T.Y."/>
        </authorList>
    </citation>
    <scope>NUCLEOTIDE SEQUENCE</scope>
    <source>
        <strain evidence="2">JEL0476</strain>
    </source>
</reference>
<gene>
    <name evidence="2" type="ORF">HK099_003837</name>
</gene>
<feature type="region of interest" description="Disordered" evidence="1">
    <location>
        <begin position="1"/>
        <end position="63"/>
    </location>
</feature>
<feature type="compositionally biased region" description="Polar residues" evidence="1">
    <location>
        <begin position="25"/>
        <end position="45"/>
    </location>
</feature>
<accession>A0AAD5Y0N1</accession>
<comment type="caution">
    <text evidence="2">The sequence shown here is derived from an EMBL/GenBank/DDBJ whole genome shotgun (WGS) entry which is preliminary data.</text>
</comment>
<feature type="compositionally biased region" description="Basic and acidic residues" evidence="1">
    <location>
        <begin position="46"/>
        <end position="58"/>
    </location>
</feature>
<proteinExistence type="predicted"/>
<organism evidence="2 3">
    <name type="scientific">Clydaea vesicula</name>
    <dbReference type="NCBI Taxonomy" id="447962"/>
    <lineage>
        <taxon>Eukaryota</taxon>
        <taxon>Fungi</taxon>
        <taxon>Fungi incertae sedis</taxon>
        <taxon>Chytridiomycota</taxon>
        <taxon>Chytridiomycota incertae sedis</taxon>
        <taxon>Chytridiomycetes</taxon>
        <taxon>Lobulomycetales</taxon>
        <taxon>Lobulomycetaceae</taxon>
        <taxon>Clydaea</taxon>
    </lineage>
</organism>
<name>A0AAD5Y0N1_9FUNG</name>
<protein>
    <submittedName>
        <fullName evidence="2">Uncharacterized protein</fullName>
    </submittedName>
</protein>
<evidence type="ECO:0000313" key="3">
    <source>
        <dbReference type="Proteomes" id="UP001211065"/>
    </source>
</evidence>
<dbReference type="EMBL" id="JADGJW010000258">
    <property type="protein sequence ID" value="KAJ3221000.1"/>
    <property type="molecule type" value="Genomic_DNA"/>
</dbReference>